<evidence type="ECO:0000256" key="7">
    <source>
        <dbReference type="RuleBase" id="RU363032"/>
    </source>
</evidence>
<protein>
    <submittedName>
        <fullName evidence="9">Sugar ABC transporter permease</fullName>
    </submittedName>
</protein>
<dbReference type="GO" id="GO:0005886">
    <property type="term" value="C:plasma membrane"/>
    <property type="evidence" value="ECO:0007669"/>
    <property type="project" value="UniProtKB-SubCell"/>
</dbReference>
<dbReference type="PANTHER" id="PTHR30193:SF41">
    <property type="entry name" value="DIACETYLCHITOBIOSE UPTAKE SYSTEM PERMEASE PROTEIN NGCF"/>
    <property type="match status" value="1"/>
</dbReference>
<dbReference type="OrthoDB" id="7939379at2"/>
<comment type="similarity">
    <text evidence="7">Belongs to the binding-protein-dependent transport system permease family.</text>
</comment>
<dbReference type="Proteomes" id="UP000240653">
    <property type="component" value="Unassembled WGS sequence"/>
</dbReference>
<dbReference type="InterPro" id="IPR000515">
    <property type="entry name" value="MetI-like"/>
</dbReference>
<organism evidence="9 10">
    <name type="scientific">Pseudaminobacter soli</name>
    <name type="common">ex Li et al. 2025</name>
    <dbReference type="NCBI Taxonomy" id="1295366"/>
    <lineage>
        <taxon>Bacteria</taxon>
        <taxon>Pseudomonadati</taxon>
        <taxon>Pseudomonadota</taxon>
        <taxon>Alphaproteobacteria</taxon>
        <taxon>Hyphomicrobiales</taxon>
        <taxon>Phyllobacteriaceae</taxon>
        <taxon>Pseudaminobacter</taxon>
    </lineage>
</organism>
<keyword evidence="3" id="KW-1003">Cell membrane</keyword>
<feature type="transmembrane region" description="Helical" evidence="7">
    <location>
        <begin position="223"/>
        <end position="244"/>
    </location>
</feature>
<evidence type="ECO:0000313" key="9">
    <source>
        <dbReference type="EMBL" id="PSJ63049.1"/>
    </source>
</evidence>
<feature type="transmembrane region" description="Helical" evidence="7">
    <location>
        <begin position="18"/>
        <end position="39"/>
    </location>
</feature>
<evidence type="ECO:0000256" key="1">
    <source>
        <dbReference type="ARBA" id="ARBA00004651"/>
    </source>
</evidence>
<dbReference type="RefSeq" id="WP_106722960.1">
    <property type="nucleotide sequence ID" value="NZ_PXYL01000002.1"/>
</dbReference>
<feature type="transmembrane region" description="Helical" evidence="7">
    <location>
        <begin position="80"/>
        <end position="101"/>
    </location>
</feature>
<evidence type="ECO:0000256" key="2">
    <source>
        <dbReference type="ARBA" id="ARBA00022448"/>
    </source>
</evidence>
<dbReference type="AlphaFoldDB" id="A0A2P7SKN7"/>
<feature type="transmembrane region" description="Helical" evidence="7">
    <location>
        <begin position="270"/>
        <end position="292"/>
    </location>
</feature>
<evidence type="ECO:0000259" key="8">
    <source>
        <dbReference type="PROSITE" id="PS50928"/>
    </source>
</evidence>
<dbReference type="CDD" id="cd06261">
    <property type="entry name" value="TM_PBP2"/>
    <property type="match status" value="1"/>
</dbReference>
<dbReference type="PANTHER" id="PTHR30193">
    <property type="entry name" value="ABC TRANSPORTER PERMEASE PROTEIN"/>
    <property type="match status" value="1"/>
</dbReference>
<keyword evidence="2 7" id="KW-0813">Transport</keyword>
<evidence type="ECO:0000256" key="4">
    <source>
        <dbReference type="ARBA" id="ARBA00022692"/>
    </source>
</evidence>
<comment type="caution">
    <text evidence="9">The sequence shown here is derived from an EMBL/GenBank/DDBJ whole genome shotgun (WGS) entry which is preliminary data.</text>
</comment>
<keyword evidence="5 7" id="KW-1133">Transmembrane helix</keyword>
<dbReference type="SUPFAM" id="SSF161098">
    <property type="entry name" value="MetI-like"/>
    <property type="match status" value="1"/>
</dbReference>
<gene>
    <name evidence="9" type="ORF">C7I85_05695</name>
</gene>
<dbReference type="InterPro" id="IPR051393">
    <property type="entry name" value="ABC_transporter_permease"/>
</dbReference>
<dbReference type="InterPro" id="IPR035906">
    <property type="entry name" value="MetI-like_sf"/>
</dbReference>
<feature type="transmembrane region" description="Helical" evidence="7">
    <location>
        <begin position="165"/>
        <end position="189"/>
    </location>
</feature>
<sequence>MASGAAAASSAVRRDSRYALLFLLPTLVLVVGFVAYPVVYSSVLSFYEWNGTATPVFVGLDNFLRLAGDGFFWAALARNLAVAASAIVLQVLLALVIAYCLVRIVGRIGRLFLFLYLVPVIVSEICIGLLWRFIYNPYFGLLNAALKAVGLQSLATGWLGQSSTAFAAVVAVMSFTYLGLYVLLFVAAVRNVPDSIYEAAALDGAGHFRSLFSMTIPMVWDSVRANVMLCIIGSLKTFSLVFVLTNGGPNHASEVVSTYLYKIGFNAFEMGYAATIGFAQMFLTAIGAWIVFRGLRSSKAGRGD</sequence>
<comment type="subcellular location">
    <subcellularLocation>
        <location evidence="1 7">Cell membrane</location>
        <topology evidence="1 7">Multi-pass membrane protein</topology>
    </subcellularLocation>
</comment>
<evidence type="ECO:0000256" key="3">
    <source>
        <dbReference type="ARBA" id="ARBA00022475"/>
    </source>
</evidence>
<dbReference type="Gene3D" id="1.10.3720.10">
    <property type="entry name" value="MetI-like"/>
    <property type="match status" value="1"/>
</dbReference>
<dbReference type="EMBL" id="PXYL01000002">
    <property type="protein sequence ID" value="PSJ63049.1"/>
    <property type="molecule type" value="Genomic_DNA"/>
</dbReference>
<feature type="transmembrane region" description="Helical" evidence="7">
    <location>
        <begin position="113"/>
        <end position="134"/>
    </location>
</feature>
<evidence type="ECO:0000256" key="5">
    <source>
        <dbReference type="ARBA" id="ARBA00022989"/>
    </source>
</evidence>
<proteinExistence type="inferred from homology"/>
<keyword evidence="6 7" id="KW-0472">Membrane</keyword>
<keyword evidence="4 7" id="KW-0812">Transmembrane</keyword>
<name>A0A2P7SKN7_9HYPH</name>
<dbReference type="PROSITE" id="PS50928">
    <property type="entry name" value="ABC_TM1"/>
    <property type="match status" value="1"/>
</dbReference>
<dbReference type="Pfam" id="PF00528">
    <property type="entry name" value="BPD_transp_1"/>
    <property type="match status" value="1"/>
</dbReference>
<reference evidence="9 10" key="1">
    <citation type="submission" date="2018-03" db="EMBL/GenBank/DDBJ databases">
        <title>The draft genome of Mesorhizobium soli JCM 19897.</title>
        <authorList>
            <person name="Li L."/>
            <person name="Liu L."/>
            <person name="Liang L."/>
            <person name="Wang T."/>
            <person name="Zhang X."/>
        </authorList>
    </citation>
    <scope>NUCLEOTIDE SEQUENCE [LARGE SCALE GENOMIC DNA]</scope>
    <source>
        <strain evidence="9 10">JCM 19897</strain>
    </source>
</reference>
<dbReference type="GO" id="GO:0055085">
    <property type="term" value="P:transmembrane transport"/>
    <property type="evidence" value="ECO:0007669"/>
    <property type="project" value="InterPro"/>
</dbReference>
<accession>A0A2P7SKN7</accession>
<evidence type="ECO:0000313" key="10">
    <source>
        <dbReference type="Proteomes" id="UP000240653"/>
    </source>
</evidence>
<feature type="domain" description="ABC transmembrane type-1" evidence="8">
    <location>
        <begin position="76"/>
        <end position="291"/>
    </location>
</feature>
<evidence type="ECO:0000256" key="6">
    <source>
        <dbReference type="ARBA" id="ARBA00023136"/>
    </source>
</evidence>
<keyword evidence="10" id="KW-1185">Reference proteome</keyword>